<dbReference type="Pfam" id="PF11807">
    <property type="entry name" value="UstYa"/>
    <property type="match status" value="1"/>
</dbReference>
<dbReference type="EMBL" id="JARJCN010000004">
    <property type="protein sequence ID" value="KAJ7101438.1"/>
    <property type="molecule type" value="Genomic_DNA"/>
</dbReference>
<proteinExistence type="inferred from homology"/>
<comment type="similarity">
    <text evidence="3">Belongs to the ustYa family.</text>
</comment>
<dbReference type="InterPro" id="IPR021765">
    <property type="entry name" value="UstYa-like"/>
</dbReference>
<sequence>MAPALLPLLIALTVLSTTLNIGLLRRVHEVSRGFSDVGRHNTEYPYVPGEIPGYFRPAALEFEAPDAAYPLDDDHKWASIVPPQRGFIRLGADGKPWAVAMYHQLHCVNGVRFSYVAARDGLFRTEKARADAFAHVNHCFDVLRQSLLCRADTTLLPVRAGNDSAPQPHTRRCRDFAQVRDYIDNNHAFWEDVPYKAPPEDTAAPHSYHE</sequence>
<keyword evidence="2" id="KW-0560">Oxidoreductase</keyword>
<dbReference type="GO" id="GO:0043386">
    <property type="term" value="P:mycotoxin biosynthetic process"/>
    <property type="evidence" value="ECO:0007669"/>
    <property type="project" value="InterPro"/>
</dbReference>
<evidence type="ECO:0000313" key="6">
    <source>
        <dbReference type="Proteomes" id="UP001222325"/>
    </source>
</evidence>
<evidence type="ECO:0000256" key="1">
    <source>
        <dbReference type="ARBA" id="ARBA00004685"/>
    </source>
</evidence>
<dbReference type="GO" id="GO:0016491">
    <property type="term" value="F:oxidoreductase activity"/>
    <property type="evidence" value="ECO:0007669"/>
    <property type="project" value="UniProtKB-KW"/>
</dbReference>
<organism evidence="5 6">
    <name type="scientific">Mycena belliarum</name>
    <dbReference type="NCBI Taxonomy" id="1033014"/>
    <lineage>
        <taxon>Eukaryota</taxon>
        <taxon>Fungi</taxon>
        <taxon>Dikarya</taxon>
        <taxon>Basidiomycota</taxon>
        <taxon>Agaricomycotina</taxon>
        <taxon>Agaricomycetes</taxon>
        <taxon>Agaricomycetidae</taxon>
        <taxon>Agaricales</taxon>
        <taxon>Marasmiineae</taxon>
        <taxon>Mycenaceae</taxon>
        <taxon>Mycena</taxon>
    </lineage>
</organism>
<name>A0AAD6XWQ6_9AGAR</name>
<accession>A0AAD6XWQ6</accession>
<dbReference type="PANTHER" id="PTHR33365:SF11">
    <property type="entry name" value="TAT PATHWAY SIGNAL SEQUENCE"/>
    <property type="match status" value="1"/>
</dbReference>
<evidence type="ECO:0000256" key="3">
    <source>
        <dbReference type="ARBA" id="ARBA00035112"/>
    </source>
</evidence>
<dbReference type="PANTHER" id="PTHR33365">
    <property type="entry name" value="YALI0B05434P"/>
    <property type="match status" value="1"/>
</dbReference>
<evidence type="ECO:0000313" key="5">
    <source>
        <dbReference type="EMBL" id="KAJ7101438.1"/>
    </source>
</evidence>
<evidence type="ECO:0000256" key="2">
    <source>
        <dbReference type="ARBA" id="ARBA00023002"/>
    </source>
</evidence>
<keyword evidence="4" id="KW-0732">Signal</keyword>
<keyword evidence="6" id="KW-1185">Reference proteome</keyword>
<comment type="pathway">
    <text evidence="1">Mycotoxin biosynthesis.</text>
</comment>
<feature type="signal peptide" evidence="4">
    <location>
        <begin position="1"/>
        <end position="16"/>
    </location>
</feature>
<dbReference type="AlphaFoldDB" id="A0AAD6XWQ6"/>
<feature type="chain" id="PRO_5041911604" evidence="4">
    <location>
        <begin position="17"/>
        <end position="210"/>
    </location>
</feature>
<gene>
    <name evidence="5" type="ORF">B0H15DRAFT_1017864</name>
</gene>
<dbReference type="Proteomes" id="UP001222325">
    <property type="component" value="Unassembled WGS sequence"/>
</dbReference>
<protein>
    <submittedName>
        <fullName evidence="5">Uncharacterized protein</fullName>
    </submittedName>
</protein>
<reference evidence="5" key="1">
    <citation type="submission" date="2023-03" db="EMBL/GenBank/DDBJ databases">
        <title>Massive genome expansion in bonnet fungi (Mycena s.s.) driven by repeated elements and novel gene families across ecological guilds.</title>
        <authorList>
            <consortium name="Lawrence Berkeley National Laboratory"/>
            <person name="Harder C.B."/>
            <person name="Miyauchi S."/>
            <person name="Viragh M."/>
            <person name="Kuo A."/>
            <person name="Thoen E."/>
            <person name="Andreopoulos B."/>
            <person name="Lu D."/>
            <person name="Skrede I."/>
            <person name="Drula E."/>
            <person name="Henrissat B."/>
            <person name="Morin E."/>
            <person name="Kohler A."/>
            <person name="Barry K."/>
            <person name="LaButti K."/>
            <person name="Morin E."/>
            <person name="Salamov A."/>
            <person name="Lipzen A."/>
            <person name="Mereny Z."/>
            <person name="Hegedus B."/>
            <person name="Baldrian P."/>
            <person name="Stursova M."/>
            <person name="Weitz H."/>
            <person name="Taylor A."/>
            <person name="Grigoriev I.V."/>
            <person name="Nagy L.G."/>
            <person name="Martin F."/>
            <person name="Kauserud H."/>
        </authorList>
    </citation>
    <scope>NUCLEOTIDE SEQUENCE</scope>
    <source>
        <strain evidence="5">CBHHK173m</strain>
    </source>
</reference>
<comment type="caution">
    <text evidence="5">The sequence shown here is derived from an EMBL/GenBank/DDBJ whole genome shotgun (WGS) entry which is preliminary data.</text>
</comment>
<evidence type="ECO:0000256" key="4">
    <source>
        <dbReference type="SAM" id="SignalP"/>
    </source>
</evidence>